<sequence>MPSIAFARGSVAVQKGIIMAEEQEARHQPARSDGPSKQQRVTSVAHGAGRAAGSPPAHPVATHRLTKQHEDSVSEATRSQTAVRRRLERK</sequence>
<dbReference type="EMBL" id="BMAW01125201">
    <property type="protein sequence ID" value="GFU11348.1"/>
    <property type="molecule type" value="Genomic_DNA"/>
</dbReference>
<evidence type="ECO:0000313" key="2">
    <source>
        <dbReference type="EMBL" id="GFU11348.1"/>
    </source>
</evidence>
<organism evidence="2 3">
    <name type="scientific">Nephila pilipes</name>
    <name type="common">Giant wood spider</name>
    <name type="synonym">Nephila maculata</name>
    <dbReference type="NCBI Taxonomy" id="299642"/>
    <lineage>
        <taxon>Eukaryota</taxon>
        <taxon>Metazoa</taxon>
        <taxon>Ecdysozoa</taxon>
        <taxon>Arthropoda</taxon>
        <taxon>Chelicerata</taxon>
        <taxon>Arachnida</taxon>
        <taxon>Araneae</taxon>
        <taxon>Araneomorphae</taxon>
        <taxon>Entelegynae</taxon>
        <taxon>Araneoidea</taxon>
        <taxon>Nephilidae</taxon>
        <taxon>Nephila</taxon>
    </lineage>
</organism>
<dbReference type="AlphaFoldDB" id="A0A8X6Q7W3"/>
<dbReference type="Proteomes" id="UP000887013">
    <property type="component" value="Unassembled WGS sequence"/>
</dbReference>
<feature type="region of interest" description="Disordered" evidence="1">
    <location>
        <begin position="21"/>
        <end position="90"/>
    </location>
</feature>
<accession>A0A8X6Q7W3</accession>
<keyword evidence="3" id="KW-1185">Reference proteome</keyword>
<evidence type="ECO:0000256" key="1">
    <source>
        <dbReference type="SAM" id="MobiDB-lite"/>
    </source>
</evidence>
<reference evidence="2" key="1">
    <citation type="submission" date="2020-08" db="EMBL/GenBank/DDBJ databases">
        <title>Multicomponent nature underlies the extraordinary mechanical properties of spider dragline silk.</title>
        <authorList>
            <person name="Kono N."/>
            <person name="Nakamura H."/>
            <person name="Mori M."/>
            <person name="Yoshida Y."/>
            <person name="Ohtoshi R."/>
            <person name="Malay A.D."/>
            <person name="Moran D.A.P."/>
            <person name="Tomita M."/>
            <person name="Numata K."/>
            <person name="Arakawa K."/>
        </authorList>
    </citation>
    <scope>NUCLEOTIDE SEQUENCE</scope>
</reference>
<protein>
    <submittedName>
        <fullName evidence="2">Uncharacterized protein</fullName>
    </submittedName>
</protein>
<gene>
    <name evidence="2" type="ORF">NPIL_329171</name>
</gene>
<evidence type="ECO:0000313" key="3">
    <source>
        <dbReference type="Proteomes" id="UP000887013"/>
    </source>
</evidence>
<name>A0A8X6Q7W3_NEPPI</name>
<proteinExistence type="predicted"/>
<comment type="caution">
    <text evidence="2">The sequence shown here is derived from an EMBL/GenBank/DDBJ whole genome shotgun (WGS) entry which is preliminary data.</text>
</comment>